<dbReference type="Proteomes" id="UP000886523">
    <property type="component" value="Unassembled WGS sequence"/>
</dbReference>
<protein>
    <submittedName>
        <fullName evidence="1">Uncharacterized protein</fullName>
    </submittedName>
</protein>
<dbReference type="AlphaFoldDB" id="A0A9P6AYJ6"/>
<evidence type="ECO:0000313" key="1">
    <source>
        <dbReference type="EMBL" id="KAF9514220.1"/>
    </source>
</evidence>
<sequence length="58" mass="6725">MLSLMKCGYLLRCVQQILFPKLDFSFRRYAVHHSLISFIPRLNNCLLSLTLPPIATQC</sequence>
<name>A0A9P6AYJ6_9AGAM</name>
<organism evidence="1 2">
    <name type="scientific">Hydnum rufescens UP504</name>
    <dbReference type="NCBI Taxonomy" id="1448309"/>
    <lineage>
        <taxon>Eukaryota</taxon>
        <taxon>Fungi</taxon>
        <taxon>Dikarya</taxon>
        <taxon>Basidiomycota</taxon>
        <taxon>Agaricomycotina</taxon>
        <taxon>Agaricomycetes</taxon>
        <taxon>Cantharellales</taxon>
        <taxon>Hydnaceae</taxon>
        <taxon>Hydnum</taxon>
    </lineage>
</organism>
<keyword evidence="2" id="KW-1185">Reference proteome</keyword>
<accession>A0A9P6AYJ6</accession>
<proteinExistence type="predicted"/>
<dbReference type="EMBL" id="MU128963">
    <property type="protein sequence ID" value="KAF9514220.1"/>
    <property type="molecule type" value="Genomic_DNA"/>
</dbReference>
<gene>
    <name evidence="1" type="ORF">BS47DRAFT_1343346</name>
</gene>
<reference evidence="1" key="1">
    <citation type="journal article" date="2020" name="Nat. Commun.">
        <title>Large-scale genome sequencing of mycorrhizal fungi provides insights into the early evolution of symbiotic traits.</title>
        <authorList>
            <person name="Miyauchi S."/>
            <person name="Kiss E."/>
            <person name="Kuo A."/>
            <person name="Drula E."/>
            <person name="Kohler A."/>
            <person name="Sanchez-Garcia M."/>
            <person name="Morin E."/>
            <person name="Andreopoulos B."/>
            <person name="Barry K.W."/>
            <person name="Bonito G."/>
            <person name="Buee M."/>
            <person name="Carver A."/>
            <person name="Chen C."/>
            <person name="Cichocki N."/>
            <person name="Clum A."/>
            <person name="Culley D."/>
            <person name="Crous P.W."/>
            <person name="Fauchery L."/>
            <person name="Girlanda M."/>
            <person name="Hayes R.D."/>
            <person name="Keri Z."/>
            <person name="LaButti K."/>
            <person name="Lipzen A."/>
            <person name="Lombard V."/>
            <person name="Magnuson J."/>
            <person name="Maillard F."/>
            <person name="Murat C."/>
            <person name="Nolan M."/>
            <person name="Ohm R.A."/>
            <person name="Pangilinan J."/>
            <person name="Pereira M.F."/>
            <person name="Perotto S."/>
            <person name="Peter M."/>
            <person name="Pfister S."/>
            <person name="Riley R."/>
            <person name="Sitrit Y."/>
            <person name="Stielow J.B."/>
            <person name="Szollosi G."/>
            <person name="Zifcakova L."/>
            <person name="Stursova M."/>
            <person name="Spatafora J.W."/>
            <person name="Tedersoo L."/>
            <person name="Vaario L.M."/>
            <person name="Yamada A."/>
            <person name="Yan M."/>
            <person name="Wang P."/>
            <person name="Xu J."/>
            <person name="Bruns T."/>
            <person name="Baldrian P."/>
            <person name="Vilgalys R."/>
            <person name="Dunand C."/>
            <person name="Henrissat B."/>
            <person name="Grigoriev I.V."/>
            <person name="Hibbett D."/>
            <person name="Nagy L.G."/>
            <person name="Martin F.M."/>
        </authorList>
    </citation>
    <scope>NUCLEOTIDE SEQUENCE</scope>
    <source>
        <strain evidence="1">UP504</strain>
    </source>
</reference>
<comment type="caution">
    <text evidence="1">The sequence shown here is derived from an EMBL/GenBank/DDBJ whole genome shotgun (WGS) entry which is preliminary data.</text>
</comment>
<evidence type="ECO:0000313" key="2">
    <source>
        <dbReference type="Proteomes" id="UP000886523"/>
    </source>
</evidence>